<keyword evidence="3" id="KW-1185">Reference proteome</keyword>
<accession>A0A179EYI8</accession>
<gene>
    <name evidence="2" type="ORF">VFPPC_14969</name>
</gene>
<dbReference type="KEGG" id="pchm:VFPPC_14969"/>
<sequence>MQYISLLEAQNRDLRAQGTKLREYIARLEFLFPQLMNQLQPAMFDTRNITENTRQQCECKMDNEEAAAKLDEGRSDTGSARPETTGKSQNLIIVRQTKLMKKIWTQGKEE</sequence>
<dbReference type="Proteomes" id="UP000078397">
    <property type="component" value="Unassembled WGS sequence"/>
</dbReference>
<evidence type="ECO:0000313" key="2">
    <source>
        <dbReference type="EMBL" id="OAQ57969.1"/>
    </source>
</evidence>
<feature type="region of interest" description="Disordered" evidence="1">
    <location>
        <begin position="68"/>
        <end position="91"/>
    </location>
</feature>
<dbReference type="EMBL" id="LSBJ02000022">
    <property type="protein sequence ID" value="OAQ57969.1"/>
    <property type="molecule type" value="Genomic_DNA"/>
</dbReference>
<reference evidence="2 3" key="1">
    <citation type="journal article" date="2016" name="PLoS Pathog.">
        <title>Biosynthesis of antibiotic leucinostatins in bio-control fungus Purpureocillium lilacinum and their inhibition on phytophthora revealed by genome mining.</title>
        <authorList>
            <person name="Wang G."/>
            <person name="Liu Z."/>
            <person name="Lin R."/>
            <person name="Li E."/>
            <person name="Mao Z."/>
            <person name="Ling J."/>
            <person name="Yang Y."/>
            <person name="Yin W.B."/>
            <person name="Xie B."/>
        </authorList>
    </citation>
    <scope>NUCLEOTIDE SEQUENCE [LARGE SCALE GENOMIC DNA]</scope>
    <source>
        <strain evidence="2">170</strain>
    </source>
</reference>
<evidence type="ECO:0000313" key="3">
    <source>
        <dbReference type="Proteomes" id="UP000078397"/>
    </source>
</evidence>
<dbReference type="RefSeq" id="XP_018136214.1">
    <property type="nucleotide sequence ID" value="XM_018292733.1"/>
</dbReference>
<organism evidence="2 3">
    <name type="scientific">Pochonia chlamydosporia 170</name>
    <dbReference type="NCBI Taxonomy" id="1380566"/>
    <lineage>
        <taxon>Eukaryota</taxon>
        <taxon>Fungi</taxon>
        <taxon>Dikarya</taxon>
        <taxon>Ascomycota</taxon>
        <taxon>Pezizomycotina</taxon>
        <taxon>Sordariomycetes</taxon>
        <taxon>Hypocreomycetidae</taxon>
        <taxon>Hypocreales</taxon>
        <taxon>Clavicipitaceae</taxon>
        <taxon>Pochonia</taxon>
    </lineage>
</organism>
<evidence type="ECO:0000256" key="1">
    <source>
        <dbReference type="SAM" id="MobiDB-lite"/>
    </source>
</evidence>
<name>A0A179EYI8_METCM</name>
<dbReference type="GeneID" id="28856727"/>
<proteinExistence type="predicted"/>
<protein>
    <submittedName>
        <fullName evidence="2">Uncharacterized protein</fullName>
    </submittedName>
</protein>
<comment type="caution">
    <text evidence="2">The sequence shown here is derived from an EMBL/GenBank/DDBJ whole genome shotgun (WGS) entry which is preliminary data.</text>
</comment>
<dbReference type="AlphaFoldDB" id="A0A179EYI8"/>